<dbReference type="InterPro" id="IPR027417">
    <property type="entry name" value="P-loop_NTPase"/>
</dbReference>
<evidence type="ECO:0000256" key="2">
    <source>
        <dbReference type="ARBA" id="ARBA00022737"/>
    </source>
</evidence>
<gene>
    <name evidence="7" type="ORF">PCOR1329_LOCUS60305</name>
</gene>
<feature type="compositionally biased region" description="Low complexity" evidence="5">
    <location>
        <begin position="244"/>
        <end position="253"/>
    </location>
</feature>
<evidence type="ECO:0000256" key="1">
    <source>
        <dbReference type="ARBA" id="ARBA00004128"/>
    </source>
</evidence>
<dbReference type="Gene3D" id="3.40.50.300">
    <property type="entry name" value="P-loop containing nucleotide triphosphate hydrolases"/>
    <property type="match status" value="1"/>
</dbReference>
<dbReference type="SMART" id="SM00382">
    <property type="entry name" value="AAA"/>
    <property type="match status" value="1"/>
</dbReference>
<dbReference type="SUPFAM" id="SSF52540">
    <property type="entry name" value="P-loop containing nucleoside triphosphate hydrolases"/>
    <property type="match status" value="1"/>
</dbReference>
<name>A0ABN9VQH3_9DINO</name>
<dbReference type="Proteomes" id="UP001189429">
    <property type="component" value="Unassembled WGS sequence"/>
</dbReference>
<dbReference type="PROSITE" id="PS00211">
    <property type="entry name" value="ABC_TRANSPORTER_1"/>
    <property type="match status" value="1"/>
</dbReference>
<dbReference type="InterPro" id="IPR050173">
    <property type="entry name" value="ABC_transporter_C-like"/>
</dbReference>
<sequence length="319" mass="33700">MAPALGGVSFTVAGGSSVGVVGRSGAGKSTLLALLLRLREPTEGRILIDGVDVARLGLQLLRRRLAILPQEPLLFPGTCRENLDPFGEHSDEELRCTLRAVGLGSLAVGTSAPAGSSGRGAAEASALSVGERQLLALARLMLRKEQDSRVVLFDEPTSSVDAATDQRVQEALRTRFGTSTVLTVAHRLQTVVGADRILVLDAGRVVEFGPPCELLADESSRFAALAREAGDFRGPEKAPPSPAAAPSGLSSPPSREEVVRLHAVGGLALPPAGSFCGRLPGWGRRGVPRWRISDRGAAGHRPPRRHRGGRALGCRWRFF</sequence>
<evidence type="ECO:0000256" key="3">
    <source>
        <dbReference type="ARBA" id="ARBA00022741"/>
    </source>
</evidence>
<protein>
    <recommendedName>
        <fullName evidence="6">ABC transporter domain-containing protein</fullName>
    </recommendedName>
</protein>
<keyword evidence="3" id="KW-0547">Nucleotide-binding</keyword>
<evidence type="ECO:0000256" key="5">
    <source>
        <dbReference type="SAM" id="MobiDB-lite"/>
    </source>
</evidence>
<evidence type="ECO:0000259" key="6">
    <source>
        <dbReference type="PROSITE" id="PS50893"/>
    </source>
</evidence>
<reference evidence="7" key="1">
    <citation type="submission" date="2023-10" db="EMBL/GenBank/DDBJ databases">
        <authorList>
            <person name="Chen Y."/>
            <person name="Shah S."/>
            <person name="Dougan E. K."/>
            <person name="Thang M."/>
            <person name="Chan C."/>
        </authorList>
    </citation>
    <scope>NUCLEOTIDE SEQUENCE [LARGE SCALE GENOMIC DNA]</scope>
</reference>
<accession>A0ABN9VQH3</accession>
<evidence type="ECO:0000256" key="4">
    <source>
        <dbReference type="ARBA" id="ARBA00022840"/>
    </source>
</evidence>
<evidence type="ECO:0000313" key="8">
    <source>
        <dbReference type="Proteomes" id="UP001189429"/>
    </source>
</evidence>
<comment type="subcellular location">
    <subcellularLocation>
        <location evidence="1">Vacuole membrane</location>
        <topology evidence="1">Multi-pass membrane protein</topology>
    </subcellularLocation>
</comment>
<dbReference type="InterPro" id="IPR003439">
    <property type="entry name" value="ABC_transporter-like_ATP-bd"/>
</dbReference>
<comment type="caution">
    <text evidence="7">The sequence shown here is derived from an EMBL/GenBank/DDBJ whole genome shotgun (WGS) entry which is preliminary data.</text>
</comment>
<dbReference type="InterPro" id="IPR017871">
    <property type="entry name" value="ABC_transporter-like_CS"/>
</dbReference>
<dbReference type="PANTHER" id="PTHR24223">
    <property type="entry name" value="ATP-BINDING CASSETTE SUB-FAMILY C"/>
    <property type="match status" value="1"/>
</dbReference>
<dbReference type="Pfam" id="PF00005">
    <property type="entry name" value="ABC_tran"/>
    <property type="match status" value="1"/>
</dbReference>
<keyword evidence="2" id="KW-0677">Repeat</keyword>
<feature type="domain" description="ABC transporter" evidence="6">
    <location>
        <begin position="1"/>
        <end position="227"/>
    </location>
</feature>
<dbReference type="EMBL" id="CAUYUJ010017546">
    <property type="protein sequence ID" value="CAK0875708.1"/>
    <property type="molecule type" value="Genomic_DNA"/>
</dbReference>
<feature type="region of interest" description="Disordered" evidence="5">
    <location>
        <begin position="231"/>
        <end position="256"/>
    </location>
</feature>
<keyword evidence="4" id="KW-0067">ATP-binding</keyword>
<evidence type="ECO:0000313" key="7">
    <source>
        <dbReference type="EMBL" id="CAK0875708.1"/>
    </source>
</evidence>
<proteinExistence type="predicted"/>
<keyword evidence="8" id="KW-1185">Reference proteome</keyword>
<organism evidence="7 8">
    <name type="scientific">Prorocentrum cordatum</name>
    <dbReference type="NCBI Taxonomy" id="2364126"/>
    <lineage>
        <taxon>Eukaryota</taxon>
        <taxon>Sar</taxon>
        <taxon>Alveolata</taxon>
        <taxon>Dinophyceae</taxon>
        <taxon>Prorocentrales</taxon>
        <taxon>Prorocentraceae</taxon>
        <taxon>Prorocentrum</taxon>
    </lineage>
</organism>
<dbReference type="InterPro" id="IPR003593">
    <property type="entry name" value="AAA+_ATPase"/>
</dbReference>
<dbReference type="PANTHER" id="PTHR24223:SF443">
    <property type="entry name" value="MULTIDRUG-RESISTANCE LIKE PROTEIN 1, ISOFORM I"/>
    <property type="match status" value="1"/>
</dbReference>
<dbReference type="PROSITE" id="PS50893">
    <property type="entry name" value="ABC_TRANSPORTER_2"/>
    <property type="match status" value="1"/>
</dbReference>